<feature type="compositionally biased region" description="Polar residues" evidence="1">
    <location>
        <begin position="356"/>
        <end position="366"/>
    </location>
</feature>
<feature type="compositionally biased region" description="Polar residues" evidence="1">
    <location>
        <begin position="462"/>
        <end position="504"/>
    </location>
</feature>
<feature type="compositionally biased region" description="Polar residues" evidence="1">
    <location>
        <begin position="399"/>
        <end position="415"/>
    </location>
</feature>
<feature type="compositionally biased region" description="Low complexity" evidence="1">
    <location>
        <begin position="568"/>
        <end position="584"/>
    </location>
</feature>
<dbReference type="AlphaFoldDB" id="A0A8X7TBC8"/>
<feature type="compositionally biased region" description="Low complexity" evidence="1">
    <location>
        <begin position="311"/>
        <end position="331"/>
    </location>
</feature>
<evidence type="ECO:0000313" key="3">
    <source>
        <dbReference type="EMBL" id="KAF6057172.1"/>
    </source>
</evidence>
<feature type="compositionally biased region" description="Polar residues" evidence="1">
    <location>
        <begin position="713"/>
        <end position="734"/>
    </location>
</feature>
<comment type="caution">
    <text evidence="3">The sequence shown here is derived from an EMBL/GenBank/DDBJ whole genome shotgun (WGS) entry which is preliminary data.</text>
</comment>
<dbReference type="InterPro" id="IPR021950">
    <property type="entry name" value="Spt20"/>
</dbReference>
<feature type="compositionally biased region" description="Low complexity" evidence="1">
    <location>
        <begin position="28"/>
        <end position="46"/>
    </location>
</feature>
<evidence type="ECO:0000313" key="4">
    <source>
        <dbReference type="Proteomes" id="UP000590412"/>
    </source>
</evidence>
<feature type="compositionally biased region" description="Low complexity" evidence="1">
    <location>
        <begin position="513"/>
        <end position="522"/>
    </location>
</feature>
<dbReference type="GO" id="GO:0000124">
    <property type="term" value="C:SAGA complex"/>
    <property type="evidence" value="ECO:0007669"/>
    <property type="project" value="InterPro"/>
</dbReference>
<feature type="compositionally biased region" description="Basic residues" evidence="1">
    <location>
        <begin position="737"/>
        <end position="748"/>
    </location>
</feature>
<proteinExistence type="predicted"/>
<dbReference type="Pfam" id="PF12090">
    <property type="entry name" value="Spt20_SEP"/>
    <property type="match status" value="1"/>
</dbReference>
<name>A0A8X7TBC8_CANPA</name>
<feature type="region of interest" description="Disordered" evidence="1">
    <location>
        <begin position="393"/>
        <end position="584"/>
    </location>
</feature>
<sequence length="748" mass="83472">MTKLEISNGAGTSIAADRGPFSLNEIQNKPSIPSKSQIPQQNQQQQLLPQQHQQLQKQKVDLRNYHFASTTDEILRKYSKYPASLSLHIFDNHYRFNNSQDSQIIPKTSPMIKNFINHVLKEEIPVELSELLKDFSIKSYDGCLILQVYDHRNMIRTSTFRANVSPSKDAKNAPVIVSKPRTYRVLLRPTPLSLYYDLLYHTDSALTKFTDTLSLQMESEILALTKRDLDLSVKVNPYEYDYLKPDTDEMREGDKSEIEFSHRPGVEAPLRKIHQDELVLHKSSEYEELVLLLSNSSRRFEDTQEKKLVVVPPVMPSTSSTSSITTPPTKSTSKEGSVGADSKGKKGEKAASASSIPTTVAIPSNPVRTTGQFMRLRLIEEIRKKREIEKNQQEAKLQAQANSIQGDMVSSSNVASRPVEPMAPFATGSSQQPLGPPQVGDKRQQPGVQPAGKRARKDVKQHQVSVSNPSPAGTSLPQAPLTSYVPSNSNQQVPSINNNMQLTGNPGAPPPQQQQQQQQQPPTMSSATTPHQIPMGTPNLGPGALPPQNVPQAPTSMGQHNLQSSSHLHQVPSQPSLQQQQHQQIFQGSLTPEEQQVYKQIQQKMNALVMMSQTGVAPNGQQLSPQQKQQAMQQVKILQQQLLQKFPVYFQRLKQFQLYQKQKQLQQQQQQQQQQQRAIASGGGIPNLHGQFDSNLMQPQQQHFANPLPQGVPSPNVNSQPLNASTTPAQSSATEPKKKRVYKRKVAK</sequence>
<accession>A0A8X7TBC8</accession>
<dbReference type="GO" id="GO:0003712">
    <property type="term" value="F:transcription coregulator activity"/>
    <property type="evidence" value="ECO:0007669"/>
    <property type="project" value="InterPro"/>
</dbReference>
<dbReference type="PANTHER" id="PTHR13526">
    <property type="entry name" value="TRANSCRIPTION FACTOR SPT20 HOMOLOG"/>
    <property type="match status" value="1"/>
</dbReference>
<feature type="region of interest" description="Disordered" evidence="1">
    <location>
        <begin position="669"/>
        <end position="748"/>
    </location>
</feature>
<protein>
    <submittedName>
        <fullName evidence="3">Spt20 family protein</fullName>
    </submittedName>
</protein>
<feature type="domain" description="Spt20-like SEP" evidence="2">
    <location>
        <begin position="79"/>
        <end position="243"/>
    </location>
</feature>
<dbReference type="EMBL" id="JABWAB010000003">
    <property type="protein sequence ID" value="KAF6057172.1"/>
    <property type="molecule type" value="Genomic_DNA"/>
</dbReference>
<dbReference type="GO" id="GO:0006357">
    <property type="term" value="P:regulation of transcription by RNA polymerase II"/>
    <property type="evidence" value="ECO:0007669"/>
    <property type="project" value="TreeGrafter"/>
</dbReference>
<gene>
    <name evidence="3" type="ORF">FOB60_001727</name>
</gene>
<feature type="region of interest" description="Disordered" evidence="1">
    <location>
        <begin position="27"/>
        <end position="46"/>
    </location>
</feature>
<feature type="region of interest" description="Disordered" evidence="1">
    <location>
        <begin position="1"/>
        <end position="20"/>
    </location>
</feature>
<dbReference type="Proteomes" id="UP000590412">
    <property type="component" value="Unassembled WGS sequence"/>
</dbReference>
<evidence type="ECO:0000256" key="1">
    <source>
        <dbReference type="SAM" id="MobiDB-lite"/>
    </source>
</evidence>
<dbReference type="InterPro" id="IPR046468">
    <property type="entry name" value="Spt20-like_SEP"/>
</dbReference>
<reference evidence="3" key="1">
    <citation type="submission" date="2020-03" db="EMBL/GenBank/DDBJ databases">
        <title>FDA dAtabase for Regulatory Grade micrObial Sequences (FDA-ARGOS): Supporting development and validation of Infectious Disease Dx tests.</title>
        <authorList>
            <person name="Campos J."/>
            <person name="Goldberg B."/>
            <person name="Tallon L."/>
            <person name="Sadzewicz L."/>
            <person name="Vavikolanu K."/>
            <person name="Mehta A."/>
            <person name="Aluvathingal J."/>
            <person name="Nadendla S."/>
            <person name="Nandy P."/>
            <person name="Geyer C."/>
            <person name="Yan Y."/>
            <person name="Sichtig H."/>
        </authorList>
    </citation>
    <scope>NUCLEOTIDE SEQUENCE [LARGE SCALE GENOMIC DNA]</scope>
    <source>
        <strain evidence="3">FDAARGOS_652</strain>
    </source>
</reference>
<feature type="compositionally biased region" description="Polar residues" evidence="1">
    <location>
        <begin position="550"/>
        <end position="567"/>
    </location>
</feature>
<evidence type="ECO:0000259" key="2">
    <source>
        <dbReference type="Pfam" id="PF12090"/>
    </source>
</evidence>
<organism evidence="3 4">
    <name type="scientific">Candida parapsilosis</name>
    <name type="common">Yeast</name>
    <dbReference type="NCBI Taxonomy" id="5480"/>
    <lineage>
        <taxon>Eukaryota</taxon>
        <taxon>Fungi</taxon>
        <taxon>Dikarya</taxon>
        <taxon>Ascomycota</taxon>
        <taxon>Saccharomycotina</taxon>
        <taxon>Pichiomycetes</taxon>
        <taxon>Debaryomycetaceae</taxon>
        <taxon>Candida/Lodderomyces clade</taxon>
        <taxon>Candida</taxon>
    </lineage>
</organism>
<feature type="region of interest" description="Disordered" evidence="1">
    <location>
        <begin position="311"/>
        <end position="366"/>
    </location>
</feature>
<dbReference type="PANTHER" id="PTHR13526:SF8">
    <property type="entry name" value="TRANSCRIPTION FACTOR SPT20 HOMOLOG"/>
    <property type="match status" value="1"/>
</dbReference>
<dbReference type="OrthoDB" id="1932706at2759"/>
<feature type="compositionally biased region" description="Polar residues" evidence="1">
    <location>
        <begin position="692"/>
        <end position="704"/>
    </location>
</feature>